<feature type="region of interest" description="Disordered" evidence="1">
    <location>
        <begin position="125"/>
        <end position="182"/>
    </location>
</feature>
<organism evidence="3 4">
    <name type="scientific">Phytophthora pseudosyringae</name>
    <dbReference type="NCBI Taxonomy" id="221518"/>
    <lineage>
        <taxon>Eukaryota</taxon>
        <taxon>Sar</taxon>
        <taxon>Stramenopiles</taxon>
        <taxon>Oomycota</taxon>
        <taxon>Peronosporomycetes</taxon>
        <taxon>Peronosporales</taxon>
        <taxon>Peronosporaceae</taxon>
        <taxon>Phytophthora</taxon>
    </lineage>
</organism>
<sequence length="182" mass="19381">MVQDEADRLLRPRTASQAAPTCVVVSAGIHPAAASLSPETSTTSPIVTPTTPRRRLLKCLLLGGTLYASLLLFWSASHMGLLNAADRSRASSTFHAAVNAVFREAKELQLTSTESLLATTGIPEDRPEAQTATLVPPVRQEKTSHPPEEDLINDQASGLGPNEAIAQTEEHARSVKMLPPNG</sequence>
<reference evidence="3" key="1">
    <citation type="submission" date="2021-02" db="EMBL/GenBank/DDBJ databases">
        <authorList>
            <person name="Palmer J.M."/>
        </authorList>
    </citation>
    <scope>NUCLEOTIDE SEQUENCE</scope>
    <source>
        <strain evidence="3">SCRP734</strain>
    </source>
</reference>
<evidence type="ECO:0000256" key="2">
    <source>
        <dbReference type="SAM" id="Phobius"/>
    </source>
</evidence>
<keyword evidence="2" id="KW-0472">Membrane</keyword>
<protein>
    <recommendedName>
        <fullName evidence="5">Transmembrane protein</fullName>
    </recommendedName>
</protein>
<feature type="compositionally biased region" description="Basic and acidic residues" evidence="1">
    <location>
        <begin position="139"/>
        <end position="148"/>
    </location>
</feature>
<dbReference type="Proteomes" id="UP000694044">
    <property type="component" value="Unassembled WGS sequence"/>
</dbReference>
<proteinExistence type="predicted"/>
<keyword evidence="2" id="KW-0812">Transmembrane</keyword>
<name>A0A8T1VAL2_9STRA</name>
<keyword evidence="2" id="KW-1133">Transmembrane helix</keyword>
<evidence type="ECO:0000313" key="4">
    <source>
        <dbReference type="Proteomes" id="UP000694044"/>
    </source>
</evidence>
<keyword evidence="4" id="KW-1185">Reference proteome</keyword>
<comment type="caution">
    <text evidence="3">The sequence shown here is derived from an EMBL/GenBank/DDBJ whole genome shotgun (WGS) entry which is preliminary data.</text>
</comment>
<dbReference type="AlphaFoldDB" id="A0A8T1VAL2"/>
<evidence type="ECO:0000313" key="3">
    <source>
        <dbReference type="EMBL" id="KAG7377996.1"/>
    </source>
</evidence>
<dbReference type="EMBL" id="JAGDFM010000462">
    <property type="protein sequence ID" value="KAG7377996.1"/>
    <property type="molecule type" value="Genomic_DNA"/>
</dbReference>
<accession>A0A8T1VAL2</accession>
<feature type="transmembrane region" description="Helical" evidence="2">
    <location>
        <begin position="59"/>
        <end position="82"/>
    </location>
</feature>
<evidence type="ECO:0000256" key="1">
    <source>
        <dbReference type="SAM" id="MobiDB-lite"/>
    </source>
</evidence>
<evidence type="ECO:0008006" key="5">
    <source>
        <dbReference type="Google" id="ProtNLM"/>
    </source>
</evidence>
<gene>
    <name evidence="3" type="ORF">PHYPSEUDO_010706</name>
</gene>